<feature type="domain" description="Pycsar effector protein" evidence="9">
    <location>
        <begin position="40"/>
        <end position="195"/>
    </location>
</feature>
<evidence type="ECO:0000313" key="11">
    <source>
        <dbReference type="Proteomes" id="UP000253426"/>
    </source>
</evidence>
<evidence type="ECO:0000256" key="1">
    <source>
        <dbReference type="ARBA" id="ARBA00004236"/>
    </source>
</evidence>
<keyword evidence="11" id="KW-1185">Reference proteome</keyword>
<evidence type="ECO:0000256" key="8">
    <source>
        <dbReference type="SAM" id="Phobius"/>
    </source>
</evidence>
<accession>A0A366H191</accession>
<feature type="transmembrane region" description="Helical" evidence="8">
    <location>
        <begin position="184"/>
        <end position="204"/>
    </location>
</feature>
<evidence type="ECO:0000259" key="9">
    <source>
        <dbReference type="Pfam" id="PF18967"/>
    </source>
</evidence>
<dbReference type="GO" id="GO:0000166">
    <property type="term" value="F:nucleotide binding"/>
    <property type="evidence" value="ECO:0007669"/>
    <property type="project" value="UniProtKB-KW"/>
</dbReference>
<dbReference type="GO" id="GO:0005886">
    <property type="term" value="C:plasma membrane"/>
    <property type="evidence" value="ECO:0007669"/>
    <property type="project" value="UniProtKB-SubCell"/>
</dbReference>
<dbReference type="RefSeq" id="WP_113962276.1">
    <property type="nucleotide sequence ID" value="NZ_QNRR01000021.1"/>
</dbReference>
<comment type="caution">
    <text evidence="10">The sequence shown here is derived from an EMBL/GenBank/DDBJ whole genome shotgun (WGS) entry which is preliminary data.</text>
</comment>
<organism evidence="10 11">
    <name type="scientific">Roseimicrobium gellanilyticum</name>
    <dbReference type="NCBI Taxonomy" id="748857"/>
    <lineage>
        <taxon>Bacteria</taxon>
        <taxon>Pseudomonadati</taxon>
        <taxon>Verrucomicrobiota</taxon>
        <taxon>Verrucomicrobiia</taxon>
        <taxon>Verrucomicrobiales</taxon>
        <taxon>Verrucomicrobiaceae</taxon>
        <taxon>Roseimicrobium</taxon>
    </lineage>
</organism>
<keyword evidence="7 8" id="KW-0472">Membrane</keyword>
<comment type="subcellular location">
    <subcellularLocation>
        <location evidence="1">Cell membrane</location>
    </subcellularLocation>
</comment>
<dbReference type="GO" id="GO:0051607">
    <property type="term" value="P:defense response to virus"/>
    <property type="evidence" value="ECO:0007669"/>
    <property type="project" value="UniProtKB-KW"/>
</dbReference>
<keyword evidence="6" id="KW-0051">Antiviral defense</keyword>
<evidence type="ECO:0000256" key="4">
    <source>
        <dbReference type="ARBA" id="ARBA00022741"/>
    </source>
</evidence>
<dbReference type="AlphaFoldDB" id="A0A366H191"/>
<evidence type="ECO:0000256" key="7">
    <source>
        <dbReference type="ARBA" id="ARBA00023136"/>
    </source>
</evidence>
<evidence type="ECO:0000256" key="6">
    <source>
        <dbReference type="ARBA" id="ARBA00023118"/>
    </source>
</evidence>
<evidence type="ECO:0000256" key="2">
    <source>
        <dbReference type="ARBA" id="ARBA00022475"/>
    </source>
</evidence>
<dbReference type="InterPro" id="IPR043760">
    <property type="entry name" value="PycTM_dom"/>
</dbReference>
<keyword evidence="4" id="KW-0547">Nucleotide-binding</keyword>
<dbReference type="EMBL" id="QNRR01000021">
    <property type="protein sequence ID" value="RBP35490.1"/>
    <property type="molecule type" value="Genomic_DNA"/>
</dbReference>
<feature type="transmembrane region" description="Helical" evidence="8">
    <location>
        <begin position="57"/>
        <end position="77"/>
    </location>
</feature>
<gene>
    <name evidence="10" type="ORF">DES53_12110</name>
</gene>
<name>A0A366H191_9BACT</name>
<keyword evidence="5 8" id="KW-1133">Transmembrane helix</keyword>
<keyword evidence="3 8" id="KW-0812">Transmembrane</keyword>
<evidence type="ECO:0000313" key="10">
    <source>
        <dbReference type="EMBL" id="RBP35490.1"/>
    </source>
</evidence>
<keyword evidence="2" id="KW-1003">Cell membrane</keyword>
<evidence type="ECO:0000256" key="3">
    <source>
        <dbReference type="ARBA" id="ARBA00022692"/>
    </source>
</evidence>
<feature type="transmembrane region" description="Helical" evidence="8">
    <location>
        <begin position="89"/>
        <end position="114"/>
    </location>
</feature>
<dbReference type="Proteomes" id="UP000253426">
    <property type="component" value="Unassembled WGS sequence"/>
</dbReference>
<protein>
    <recommendedName>
        <fullName evidence="9">Pycsar effector protein domain-containing protein</fullName>
    </recommendedName>
</protein>
<dbReference type="Pfam" id="PF18967">
    <property type="entry name" value="PycTM"/>
    <property type="match status" value="1"/>
</dbReference>
<sequence>METADTFTEEDKVPVYPNLVTSDTPLRDTPLELTRIIQVLYADVEAQINRADLKAQIALSTSAILAALVANLGIGLATREASGWTGLDWAVVTLYTLFLTCACSSIVHALLAAYPRAVGRKDTHRGLPGLYFSGHVIQLPAPEYAGRFMDQTNRELLERVLVQIHSKSRVLEAKLQHVRWALRLLGMALLLWAISRAVVVIAHGRLPGT</sequence>
<evidence type="ECO:0000256" key="5">
    <source>
        <dbReference type="ARBA" id="ARBA00022989"/>
    </source>
</evidence>
<dbReference type="OrthoDB" id="194049at2"/>
<reference evidence="10 11" key="1">
    <citation type="submission" date="2018-06" db="EMBL/GenBank/DDBJ databases">
        <title>Genomic Encyclopedia of Type Strains, Phase IV (KMG-IV): sequencing the most valuable type-strain genomes for metagenomic binning, comparative biology and taxonomic classification.</title>
        <authorList>
            <person name="Goeker M."/>
        </authorList>
    </citation>
    <scope>NUCLEOTIDE SEQUENCE [LARGE SCALE GENOMIC DNA]</scope>
    <source>
        <strain evidence="10 11">DSM 25532</strain>
    </source>
</reference>
<proteinExistence type="predicted"/>